<feature type="transmembrane region" description="Helical" evidence="1">
    <location>
        <begin position="6"/>
        <end position="31"/>
    </location>
</feature>
<feature type="transmembrane region" description="Helical" evidence="1">
    <location>
        <begin position="170"/>
        <end position="190"/>
    </location>
</feature>
<keyword evidence="3" id="KW-1185">Reference proteome</keyword>
<dbReference type="Proteomes" id="UP000252204">
    <property type="component" value="Unassembled WGS sequence"/>
</dbReference>
<sequence length="200" mass="22241">MSDIPVNVLVPVGVIIAALIAGAFSFLSLVLTKEQQISQLRQNWIDALRDDISKYIAALVATEEIYWAMNQKHGDTVDVLARSMETKEEHQELAIAYSSIMMRLNPDDKSEHQKALRKSLVQSKALANNGKWDESAAMVDSIREFAQLTLKEEWERVKVGEPSFVNSKRVAVIGVVTALLVAGLVIYNISVPVELHAIKK</sequence>
<protein>
    <submittedName>
        <fullName evidence="2">Uncharacterized protein</fullName>
    </submittedName>
</protein>
<reference evidence="3" key="1">
    <citation type="submission" date="2018-06" db="EMBL/GenBank/DDBJ databases">
        <title>Whole genome sequencing of four bacterial strains from South Shetland trench revealing bio-synthetic gene clusters.</title>
        <authorList>
            <person name="Abdel-Mageed W.M."/>
            <person name="Lehri B."/>
            <person name="Jarmusch S."/>
            <person name="Miranda K."/>
            <person name="Goodfellow M."/>
            <person name="Jaspars M."/>
            <person name="Karlyshev A.V."/>
        </authorList>
    </citation>
    <scope>NUCLEOTIDE SEQUENCE [LARGE SCALE GENOMIC DNA]</scope>
    <source>
        <strain evidence="3">SST4</strain>
    </source>
</reference>
<keyword evidence="1" id="KW-0812">Transmembrane</keyword>
<name>A0A365TSJ1_9GAMM</name>
<comment type="caution">
    <text evidence="2">The sequence shown here is derived from an EMBL/GenBank/DDBJ whole genome shotgun (WGS) entry which is preliminary data.</text>
</comment>
<accession>A0A365TSJ1</accession>
<dbReference type="AlphaFoldDB" id="A0A365TSJ1"/>
<evidence type="ECO:0000313" key="2">
    <source>
        <dbReference type="EMBL" id="RBI68913.1"/>
    </source>
</evidence>
<organism evidence="2 3">
    <name type="scientific">Vreelandella sulfidaeris</name>
    <dbReference type="NCBI Taxonomy" id="115553"/>
    <lineage>
        <taxon>Bacteria</taxon>
        <taxon>Pseudomonadati</taxon>
        <taxon>Pseudomonadota</taxon>
        <taxon>Gammaproteobacteria</taxon>
        <taxon>Oceanospirillales</taxon>
        <taxon>Halomonadaceae</taxon>
        <taxon>Vreelandella</taxon>
    </lineage>
</organism>
<proteinExistence type="predicted"/>
<keyword evidence="1" id="KW-0472">Membrane</keyword>
<dbReference type="RefSeq" id="WP_113268880.1">
    <property type="nucleotide sequence ID" value="NZ_QNTU01000002.1"/>
</dbReference>
<evidence type="ECO:0000313" key="3">
    <source>
        <dbReference type="Proteomes" id="UP000252204"/>
    </source>
</evidence>
<dbReference type="EMBL" id="QNTU01000002">
    <property type="protein sequence ID" value="RBI68913.1"/>
    <property type="molecule type" value="Genomic_DNA"/>
</dbReference>
<keyword evidence="1" id="KW-1133">Transmembrane helix</keyword>
<dbReference type="OrthoDB" id="5919045at2"/>
<evidence type="ECO:0000256" key="1">
    <source>
        <dbReference type="SAM" id="Phobius"/>
    </source>
</evidence>
<gene>
    <name evidence="2" type="ORF">DQ400_06025</name>
</gene>